<dbReference type="OrthoDB" id="9781543at2"/>
<dbReference type="RefSeq" id="WP_008336140.1">
    <property type="nucleotide sequence ID" value="NZ_AFRZ01000001.1"/>
</dbReference>
<dbReference type="PATRIC" id="fig|929558.5.peg.2064"/>
<dbReference type="Pfam" id="PF08534">
    <property type="entry name" value="Redoxin"/>
    <property type="match status" value="1"/>
</dbReference>
<evidence type="ECO:0000256" key="3">
    <source>
        <dbReference type="ARBA" id="ARBA00023002"/>
    </source>
</evidence>
<evidence type="ECO:0000313" key="7">
    <source>
        <dbReference type="EMBL" id="EHP30596.1"/>
    </source>
</evidence>
<dbReference type="PANTHER" id="PTHR43110:SF1">
    <property type="entry name" value="THIOL PEROXIDASE"/>
    <property type="match status" value="1"/>
</dbReference>
<proteinExistence type="predicted"/>
<evidence type="ECO:0000256" key="5">
    <source>
        <dbReference type="ARBA" id="ARBA00023284"/>
    </source>
</evidence>
<dbReference type="InterPro" id="IPR013740">
    <property type="entry name" value="Redoxin"/>
</dbReference>
<organism evidence="7 8">
    <name type="scientific">Sulfurimonas gotlandica (strain DSM 19862 / JCM 16533 / GD1)</name>
    <dbReference type="NCBI Taxonomy" id="929558"/>
    <lineage>
        <taxon>Bacteria</taxon>
        <taxon>Pseudomonadati</taxon>
        <taxon>Campylobacterota</taxon>
        <taxon>Epsilonproteobacteria</taxon>
        <taxon>Campylobacterales</taxon>
        <taxon>Sulfurimonadaceae</taxon>
        <taxon>Sulfurimonas</taxon>
    </lineage>
</organism>
<dbReference type="Proteomes" id="UP000006431">
    <property type="component" value="Unassembled WGS sequence"/>
</dbReference>
<dbReference type="InterPro" id="IPR002065">
    <property type="entry name" value="TPX"/>
</dbReference>
<evidence type="ECO:0000256" key="4">
    <source>
        <dbReference type="ARBA" id="ARBA00023157"/>
    </source>
</evidence>
<dbReference type="PROSITE" id="PS51352">
    <property type="entry name" value="THIOREDOXIN_2"/>
    <property type="match status" value="1"/>
</dbReference>
<gene>
    <name evidence="7" type="primary">tpx2</name>
    <name evidence="7" type="ORF">SMGD1_2073</name>
</gene>
<comment type="caution">
    <text evidence="7">The sequence shown here is derived from an EMBL/GenBank/DDBJ whole genome shotgun (WGS) entry which is preliminary data.</text>
</comment>
<keyword evidence="2" id="KW-0049">Antioxidant</keyword>
<evidence type="ECO:0000313" key="8">
    <source>
        <dbReference type="Proteomes" id="UP000006431"/>
    </source>
</evidence>
<keyword evidence="8" id="KW-1185">Reference proteome</keyword>
<sequence>MQTTTFNGTTVNLAGTPLNVGDAAPSVIATGTDLNDVEIGGAKDRIQLIITVPSLDTDTCAAETRRFNVDVNNLDICETTVISMDLPFAADRFCTTEGIENLTVASDYINKDVSKAFGVLMDDNKLKGLSARAVFVIDRSGIITYKEIVSEVTAEPNYEAALEAIKEAR</sequence>
<dbReference type="eggNOG" id="COG2077">
    <property type="taxonomic scope" value="Bacteria"/>
</dbReference>
<accession>H1FXA0</accession>
<dbReference type="InterPro" id="IPR013766">
    <property type="entry name" value="Thioredoxin_domain"/>
</dbReference>
<dbReference type="SUPFAM" id="SSF52833">
    <property type="entry name" value="Thioredoxin-like"/>
    <property type="match status" value="1"/>
</dbReference>
<dbReference type="AlphaFoldDB" id="B6BJ79"/>
<keyword evidence="3 7" id="KW-0560">Oxidoreductase</keyword>
<keyword evidence="4" id="KW-1015">Disulfide bond</keyword>
<dbReference type="PROSITE" id="PS01265">
    <property type="entry name" value="TPX"/>
    <property type="match status" value="1"/>
</dbReference>
<dbReference type="EC" id="1.11.1.-" evidence="7"/>
<keyword evidence="5" id="KW-0676">Redox-active center</keyword>
<keyword evidence="1 7" id="KW-0575">Peroxidase</keyword>
<name>B6BJ79_SULGG</name>
<dbReference type="CDD" id="cd03014">
    <property type="entry name" value="PRX_Atyp2cys"/>
    <property type="match status" value="1"/>
</dbReference>
<dbReference type="InterPro" id="IPR036249">
    <property type="entry name" value="Thioredoxin-like_sf"/>
</dbReference>
<feature type="domain" description="Thioredoxin" evidence="6">
    <location>
        <begin position="18"/>
        <end position="169"/>
    </location>
</feature>
<dbReference type="HOGENOM" id="CLU_042529_12_2_7"/>
<evidence type="ECO:0000259" key="6">
    <source>
        <dbReference type="PROSITE" id="PS51352"/>
    </source>
</evidence>
<protein>
    <submittedName>
        <fullName evidence="7">Putative thiol peroxidase</fullName>
        <ecNumber evidence="7">1.11.1.-</ecNumber>
    </submittedName>
</protein>
<dbReference type="EMBL" id="AFRZ01000001">
    <property type="protein sequence ID" value="EHP30596.1"/>
    <property type="molecule type" value="Genomic_DNA"/>
</dbReference>
<dbReference type="Gene3D" id="3.40.30.10">
    <property type="entry name" value="Glutaredoxin"/>
    <property type="match status" value="1"/>
</dbReference>
<dbReference type="InterPro" id="IPR018219">
    <property type="entry name" value="Tpx_CS"/>
</dbReference>
<evidence type="ECO:0000256" key="1">
    <source>
        <dbReference type="ARBA" id="ARBA00022559"/>
    </source>
</evidence>
<dbReference type="PANTHER" id="PTHR43110">
    <property type="entry name" value="THIOL PEROXIDASE"/>
    <property type="match status" value="1"/>
</dbReference>
<dbReference type="STRING" id="929558.SMGD1_2073"/>
<evidence type="ECO:0000256" key="2">
    <source>
        <dbReference type="ARBA" id="ARBA00022862"/>
    </source>
</evidence>
<accession>B6BJ79</accession>
<dbReference type="InterPro" id="IPR050455">
    <property type="entry name" value="Tpx_Peroxidase_subfamily"/>
</dbReference>
<dbReference type="NCBIfam" id="NF001808">
    <property type="entry name" value="PRK00522.1"/>
    <property type="match status" value="1"/>
</dbReference>
<dbReference type="GO" id="GO:0008379">
    <property type="term" value="F:thioredoxin peroxidase activity"/>
    <property type="evidence" value="ECO:0007669"/>
    <property type="project" value="InterPro"/>
</dbReference>
<reference evidence="7 8" key="1">
    <citation type="journal article" date="2012" name="Proc. Natl. Acad. Sci. U.S.A.">
        <title>Genome and physiology of a model Epsilonproteobacterium responsible for sulfide detoxification in marine oxygen depletion zones.</title>
        <authorList>
            <person name="Grote J."/>
            <person name="Schott T."/>
            <person name="Bruckner C.G."/>
            <person name="Glockner F.O."/>
            <person name="Jost G."/>
            <person name="Teeling H."/>
            <person name="Labrenz M."/>
            <person name="Jurgens K."/>
        </authorList>
    </citation>
    <scope>NUCLEOTIDE SEQUENCE [LARGE SCALE GENOMIC DNA]</scope>
    <source>
        <strain evidence="7 8">GD1</strain>
    </source>
</reference>